<evidence type="ECO:0000313" key="5">
    <source>
        <dbReference type="EMBL" id="MDT8978690.1"/>
    </source>
</evidence>
<dbReference type="Pfam" id="PF01261">
    <property type="entry name" value="AP_endonuc_2"/>
    <property type="match status" value="1"/>
</dbReference>
<organism evidence="5 6">
    <name type="scientific">Paenibacillus suaedae</name>
    <dbReference type="NCBI Taxonomy" id="3077233"/>
    <lineage>
        <taxon>Bacteria</taxon>
        <taxon>Bacillati</taxon>
        <taxon>Bacillota</taxon>
        <taxon>Bacilli</taxon>
        <taxon>Bacillales</taxon>
        <taxon>Paenibacillaceae</taxon>
        <taxon>Paenibacillus</taxon>
    </lineage>
</organism>
<dbReference type="GO" id="GO:0016853">
    <property type="term" value="F:isomerase activity"/>
    <property type="evidence" value="ECO:0007669"/>
    <property type="project" value="UniProtKB-KW"/>
</dbReference>
<dbReference type="InterPro" id="IPR013022">
    <property type="entry name" value="Xyl_isomerase-like_TIM-brl"/>
</dbReference>
<dbReference type="EMBL" id="JAVYAA010000005">
    <property type="protein sequence ID" value="MDT8978690.1"/>
    <property type="molecule type" value="Genomic_DNA"/>
</dbReference>
<dbReference type="InterPro" id="IPR036237">
    <property type="entry name" value="Xyl_isomerase-like_sf"/>
</dbReference>
<evidence type="ECO:0000256" key="2">
    <source>
        <dbReference type="PIRNR" id="PIRNR006241"/>
    </source>
</evidence>
<dbReference type="Gene3D" id="3.20.20.150">
    <property type="entry name" value="Divalent-metal-dependent TIM barrel enzymes"/>
    <property type="match status" value="1"/>
</dbReference>
<dbReference type="InterPro" id="IPR050417">
    <property type="entry name" value="Sugar_Epim/Isomerase"/>
</dbReference>
<evidence type="ECO:0000313" key="6">
    <source>
        <dbReference type="Proteomes" id="UP001250538"/>
    </source>
</evidence>
<dbReference type="SUPFAM" id="SSF51658">
    <property type="entry name" value="Xylose isomerase-like"/>
    <property type="match status" value="1"/>
</dbReference>
<proteinExistence type="inferred from homology"/>
<keyword evidence="1 2" id="KW-0413">Isomerase</keyword>
<sequence>MKFSLCIGAYSGKDVIYHLEKIKEHGLHGLEYYSWWNLDDLRRIAKEQERIGVGISATCTKFFNLVDESFRDDYIAGIRETIEACKILNVTSIISQTGNELEGVPREIQRSAMVETLKRCAPLLEEAGIVMEVEPLNGLVDHYGHFLQRSDESVEVIDRVDSPNVKLVFDVYHQQVTEGNVIRNATNYIDRINHFHIADNPGRNQPGTGELNYVNILRAIKETGFSGFVGLEGGYTIDTDEAVEQFKRDIVTPVFGSLQSYA</sequence>
<name>A0AAJ2N6L5_9BACL</name>
<evidence type="ECO:0000259" key="4">
    <source>
        <dbReference type="Pfam" id="PF01261"/>
    </source>
</evidence>
<dbReference type="RefSeq" id="WP_315746614.1">
    <property type="nucleotide sequence ID" value="NZ_JAVYAA010000005.1"/>
</dbReference>
<dbReference type="PANTHER" id="PTHR43489:SF3">
    <property type="entry name" value="XYLOSE ISOMERASE DOMAIN PROTEIN TIM BARREL"/>
    <property type="match status" value="1"/>
</dbReference>
<feature type="active site" description="Proton donor/acceptor" evidence="3">
    <location>
        <position position="232"/>
    </location>
</feature>
<evidence type="ECO:0000256" key="1">
    <source>
        <dbReference type="ARBA" id="ARBA00023235"/>
    </source>
</evidence>
<protein>
    <submittedName>
        <fullName evidence="5">TIM barrel protein</fullName>
    </submittedName>
</protein>
<comment type="caution">
    <text evidence="5">The sequence shown here is derived from an EMBL/GenBank/DDBJ whole genome shotgun (WGS) entry which is preliminary data.</text>
</comment>
<gene>
    <name evidence="5" type="ORF">RQP50_20860</name>
</gene>
<dbReference type="PIRSF" id="PIRSF006241">
    <property type="entry name" value="HyI"/>
    <property type="match status" value="1"/>
</dbReference>
<comment type="similarity">
    <text evidence="2">Belongs to the hyi family.</text>
</comment>
<dbReference type="AlphaFoldDB" id="A0AAJ2N6L5"/>
<reference evidence="6" key="1">
    <citation type="submission" date="2023-09" db="EMBL/GenBank/DDBJ databases">
        <title>Paenibacillus sp. chi10 Genome sequencing and assembly.</title>
        <authorList>
            <person name="Kim I."/>
        </authorList>
    </citation>
    <scope>NUCLEOTIDE SEQUENCE [LARGE SCALE GENOMIC DNA]</scope>
    <source>
        <strain evidence="6">chi10</strain>
    </source>
</reference>
<feature type="domain" description="Xylose isomerase-like TIM barrel" evidence="4">
    <location>
        <begin position="19"/>
        <end position="234"/>
    </location>
</feature>
<feature type="active site" description="Proton donor/acceptor" evidence="3">
    <location>
        <position position="134"/>
    </location>
</feature>
<keyword evidence="6" id="KW-1185">Reference proteome</keyword>
<accession>A0AAJ2N6L5</accession>
<dbReference type="PANTHER" id="PTHR43489">
    <property type="entry name" value="ISOMERASE"/>
    <property type="match status" value="1"/>
</dbReference>
<evidence type="ECO:0000256" key="3">
    <source>
        <dbReference type="PIRSR" id="PIRSR006241-50"/>
    </source>
</evidence>
<dbReference type="InterPro" id="IPR026040">
    <property type="entry name" value="HyI-like"/>
</dbReference>
<dbReference type="Proteomes" id="UP001250538">
    <property type="component" value="Unassembled WGS sequence"/>
</dbReference>